<dbReference type="Proteomes" id="UP001634747">
    <property type="component" value="Unassembled WGS sequence"/>
</dbReference>
<dbReference type="RefSeq" id="WP_263413512.1">
    <property type="nucleotide sequence ID" value="NZ_BAABBH010000001.1"/>
</dbReference>
<reference evidence="1 2" key="1">
    <citation type="submission" date="2024-12" db="EMBL/GenBank/DDBJ databases">
        <authorList>
            <person name="Lee Y."/>
        </authorList>
    </citation>
    <scope>NUCLEOTIDE SEQUENCE [LARGE SCALE GENOMIC DNA]</scope>
    <source>
        <strain evidence="1 2">03SUJ4</strain>
    </source>
</reference>
<name>A0ABW9KH83_9BACT</name>
<evidence type="ECO:0000313" key="2">
    <source>
        <dbReference type="Proteomes" id="UP001634747"/>
    </source>
</evidence>
<protein>
    <submittedName>
        <fullName evidence="1">Uncharacterized protein</fullName>
    </submittedName>
</protein>
<accession>A0ABW9KH83</accession>
<evidence type="ECO:0000313" key="1">
    <source>
        <dbReference type="EMBL" id="MFN2974942.1"/>
    </source>
</evidence>
<proteinExistence type="predicted"/>
<keyword evidence="2" id="KW-1185">Reference proteome</keyword>
<gene>
    <name evidence="1" type="ORF">ACK2TP_04135</name>
</gene>
<organism evidence="1 2">
    <name type="scientific">Terriglobus aquaticus</name>
    <dbReference type="NCBI Taxonomy" id="940139"/>
    <lineage>
        <taxon>Bacteria</taxon>
        <taxon>Pseudomonadati</taxon>
        <taxon>Acidobacteriota</taxon>
        <taxon>Terriglobia</taxon>
        <taxon>Terriglobales</taxon>
        <taxon>Acidobacteriaceae</taxon>
        <taxon>Terriglobus</taxon>
    </lineage>
</organism>
<sequence>MFLLSSLSIYPNVSNRPDEIRWISLWQSFKRLLLTSKEKTLVISLDQFGCVWCEVRHGGLRFVRCFEGVVQAAEELRQVGLISSAYCLEITSGLNGTAVANLHRDYDVSFLPWLGFDMDTE</sequence>
<dbReference type="EMBL" id="JBJYXY010000001">
    <property type="protein sequence ID" value="MFN2974942.1"/>
    <property type="molecule type" value="Genomic_DNA"/>
</dbReference>
<comment type="caution">
    <text evidence="1">The sequence shown here is derived from an EMBL/GenBank/DDBJ whole genome shotgun (WGS) entry which is preliminary data.</text>
</comment>